<evidence type="ECO:0000256" key="1">
    <source>
        <dbReference type="SAM" id="MobiDB-lite"/>
    </source>
</evidence>
<evidence type="ECO:0008006" key="4">
    <source>
        <dbReference type="Google" id="ProtNLM"/>
    </source>
</evidence>
<organism evidence="2 3">
    <name type="scientific">Streptomyces flavalbus</name>
    <dbReference type="NCBI Taxonomy" id="2665155"/>
    <lineage>
        <taxon>Bacteria</taxon>
        <taxon>Bacillati</taxon>
        <taxon>Actinomycetota</taxon>
        <taxon>Actinomycetes</taxon>
        <taxon>Kitasatosporales</taxon>
        <taxon>Streptomycetaceae</taxon>
        <taxon>Streptomyces</taxon>
    </lineage>
</organism>
<name>A0ABW2WHY4_9ACTN</name>
<proteinExistence type="predicted"/>
<comment type="caution">
    <text evidence="2">The sequence shown here is derived from an EMBL/GenBank/DDBJ whole genome shotgun (WGS) entry which is preliminary data.</text>
</comment>
<evidence type="ECO:0000313" key="3">
    <source>
        <dbReference type="Proteomes" id="UP001597023"/>
    </source>
</evidence>
<protein>
    <recommendedName>
        <fullName evidence="4">Zinc-finger domain-containing protein</fullName>
    </recommendedName>
</protein>
<feature type="region of interest" description="Disordered" evidence="1">
    <location>
        <begin position="74"/>
        <end position="96"/>
    </location>
</feature>
<accession>A0ABW2WHY4</accession>
<feature type="compositionally biased region" description="Basic and acidic residues" evidence="1">
    <location>
        <begin position="74"/>
        <end position="88"/>
    </location>
</feature>
<dbReference type="RefSeq" id="WP_381617051.1">
    <property type="nucleotide sequence ID" value="NZ_JBHTEB010000001.1"/>
</dbReference>
<keyword evidence="3" id="KW-1185">Reference proteome</keyword>
<sequence length="145" mass="16005">MGHVHPSHLVELALGHPSGDTDGGDLRHLAACPRCRDELARMTRVVTAARGARASDLSTAPPGHLWQRIAQEALREPDGPPGSDERSATARARGVRHRWTTVTGPLDDIRALVLTAAARLVRWSRISPGRVPARRRRPPWRRHAR</sequence>
<dbReference type="EMBL" id="JBHTEB010000001">
    <property type="protein sequence ID" value="MFD0319043.1"/>
    <property type="molecule type" value="Genomic_DNA"/>
</dbReference>
<gene>
    <name evidence="2" type="ORF">ACFQZ6_33475</name>
</gene>
<evidence type="ECO:0000313" key="2">
    <source>
        <dbReference type="EMBL" id="MFD0319043.1"/>
    </source>
</evidence>
<reference evidence="3" key="1">
    <citation type="journal article" date="2019" name="Int. J. Syst. Evol. Microbiol.">
        <title>The Global Catalogue of Microorganisms (GCM) 10K type strain sequencing project: providing services to taxonomists for standard genome sequencing and annotation.</title>
        <authorList>
            <consortium name="The Broad Institute Genomics Platform"/>
            <consortium name="The Broad Institute Genome Sequencing Center for Infectious Disease"/>
            <person name="Wu L."/>
            <person name="Ma J."/>
        </authorList>
    </citation>
    <scope>NUCLEOTIDE SEQUENCE [LARGE SCALE GENOMIC DNA]</scope>
    <source>
        <strain evidence="3">CGMCC 4.7400</strain>
    </source>
</reference>
<dbReference type="Proteomes" id="UP001597023">
    <property type="component" value="Unassembled WGS sequence"/>
</dbReference>